<feature type="transmembrane region" description="Helical" evidence="1">
    <location>
        <begin position="229"/>
        <end position="252"/>
    </location>
</feature>
<dbReference type="Proteomes" id="UP000828390">
    <property type="component" value="Unassembled WGS sequence"/>
</dbReference>
<reference evidence="2" key="1">
    <citation type="journal article" date="2019" name="bioRxiv">
        <title>The Genome of the Zebra Mussel, Dreissena polymorpha: A Resource for Invasive Species Research.</title>
        <authorList>
            <person name="McCartney M.A."/>
            <person name="Auch B."/>
            <person name="Kono T."/>
            <person name="Mallez S."/>
            <person name="Zhang Y."/>
            <person name="Obille A."/>
            <person name="Becker A."/>
            <person name="Abrahante J.E."/>
            <person name="Garbe J."/>
            <person name="Badalamenti J.P."/>
            <person name="Herman A."/>
            <person name="Mangelson H."/>
            <person name="Liachko I."/>
            <person name="Sullivan S."/>
            <person name="Sone E.D."/>
            <person name="Koren S."/>
            <person name="Silverstein K.A.T."/>
            <person name="Beckman K.B."/>
            <person name="Gohl D.M."/>
        </authorList>
    </citation>
    <scope>NUCLEOTIDE SEQUENCE</scope>
    <source>
        <strain evidence="2">Duluth1</strain>
        <tissue evidence="2">Whole animal</tissue>
    </source>
</reference>
<gene>
    <name evidence="2" type="ORF">DPMN_191517</name>
</gene>
<protein>
    <submittedName>
        <fullName evidence="2">Uncharacterized protein</fullName>
    </submittedName>
</protein>
<organism evidence="2 3">
    <name type="scientific">Dreissena polymorpha</name>
    <name type="common">Zebra mussel</name>
    <name type="synonym">Mytilus polymorpha</name>
    <dbReference type="NCBI Taxonomy" id="45954"/>
    <lineage>
        <taxon>Eukaryota</taxon>
        <taxon>Metazoa</taxon>
        <taxon>Spiralia</taxon>
        <taxon>Lophotrochozoa</taxon>
        <taxon>Mollusca</taxon>
        <taxon>Bivalvia</taxon>
        <taxon>Autobranchia</taxon>
        <taxon>Heteroconchia</taxon>
        <taxon>Euheterodonta</taxon>
        <taxon>Imparidentia</taxon>
        <taxon>Neoheterodontei</taxon>
        <taxon>Myida</taxon>
        <taxon>Dreissenoidea</taxon>
        <taxon>Dreissenidae</taxon>
        <taxon>Dreissena</taxon>
    </lineage>
</organism>
<sequence length="256" mass="29213">MEIRVGHRCLKIYDKIKGFLLEYRVDAVLSSYKGMDFAVDWVKCEIAQQLKTETNSIYEAKLLSASVTDDKMVLSFSVLTESNELIDMQNAFSRFHENMNSYNLNKRHLSLRAGRSPYATIIAGKSLYIEYSPPRSGGACIGPTDCDFIRPRRFVMAEIQFCKGFLFDNFKTDDSNNAAIIYNMTFLEHEFAYKIDEAKVKRVFMCQNTFFDKLNEANVFESRNAGMTIGFVGITLGLAVRLGVAILSNMFFNLFI</sequence>
<name>A0A9D4BBY6_DREPO</name>
<evidence type="ECO:0000313" key="2">
    <source>
        <dbReference type="EMBL" id="KAH3689501.1"/>
    </source>
</evidence>
<accession>A0A9D4BBY6</accession>
<keyword evidence="1" id="KW-0812">Transmembrane</keyword>
<reference evidence="2" key="2">
    <citation type="submission" date="2020-11" db="EMBL/GenBank/DDBJ databases">
        <authorList>
            <person name="McCartney M.A."/>
            <person name="Auch B."/>
            <person name="Kono T."/>
            <person name="Mallez S."/>
            <person name="Becker A."/>
            <person name="Gohl D.M."/>
            <person name="Silverstein K.A.T."/>
            <person name="Koren S."/>
            <person name="Bechman K.B."/>
            <person name="Herman A."/>
            <person name="Abrahante J.E."/>
            <person name="Garbe J."/>
        </authorList>
    </citation>
    <scope>NUCLEOTIDE SEQUENCE</scope>
    <source>
        <strain evidence="2">Duluth1</strain>
        <tissue evidence="2">Whole animal</tissue>
    </source>
</reference>
<evidence type="ECO:0000256" key="1">
    <source>
        <dbReference type="SAM" id="Phobius"/>
    </source>
</evidence>
<keyword evidence="1" id="KW-0472">Membrane</keyword>
<keyword evidence="3" id="KW-1185">Reference proteome</keyword>
<comment type="caution">
    <text evidence="2">The sequence shown here is derived from an EMBL/GenBank/DDBJ whole genome shotgun (WGS) entry which is preliminary data.</text>
</comment>
<dbReference type="EMBL" id="JAIWYP010000115">
    <property type="protein sequence ID" value="KAH3689501.1"/>
    <property type="molecule type" value="Genomic_DNA"/>
</dbReference>
<dbReference type="AlphaFoldDB" id="A0A9D4BBY6"/>
<keyword evidence="1" id="KW-1133">Transmembrane helix</keyword>
<evidence type="ECO:0000313" key="3">
    <source>
        <dbReference type="Proteomes" id="UP000828390"/>
    </source>
</evidence>
<proteinExistence type="predicted"/>